<evidence type="ECO:0000313" key="2">
    <source>
        <dbReference type="Proteomes" id="UP001165269"/>
    </source>
</evidence>
<sequence length="86" mass="9172">MNSTEQIREGLAALAAAEEATPSRVWAPVDHPGPCSPPFLARTRDCDCSRCCAAAPHEPGCSKPDTPTCTCPDDAEYHQPDCPECD</sequence>
<dbReference type="RefSeq" id="WP_242778973.1">
    <property type="nucleotide sequence ID" value="NZ_JALDAY010000024.1"/>
</dbReference>
<reference evidence="1" key="1">
    <citation type="submission" date="2022-03" db="EMBL/GenBank/DDBJ databases">
        <title>Streptomyces 7R015 and 7R016 isolated from Barleria lupulina in Thailand.</title>
        <authorList>
            <person name="Kanchanasin P."/>
            <person name="Phongsopitanun W."/>
            <person name="Tanasupawat S."/>
        </authorList>
    </citation>
    <scope>NUCLEOTIDE SEQUENCE</scope>
    <source>
        <strain evidence="1">7R015</strain>
    </source>
</reference>
<comment type="caution">
    <text evidence="1">The sequence shown here is derived from an EMBL/GenBank/DDBJ whole genome shotgun (WGS) entry which is preliminary data.</text>
</comment>
<name>A0ABS9YPY2_9ACTN</name>
<dbReference type="Proteomes" id="UP001165269">
    <property type="component" value="Unassembled WGS sequence"/>
</dbReference>
<keyword evidence="2" id="KW-1185">Reference proteome</keyword>
<proteinExistence type="predicted"/>
<accession>A0ABS9YPY2</accession>
<evidence type="ECO:0000313" key="1">
    <source>
        <dbReference type="EMBL" id="MCI3279195.1"/>
    </source>
</evidence>
<organism evidence="1 2">
    <name type="scientific">Streptomyces cylindrosporus</name>
    <dbReference type="NCBI Taxonomy" id="2927583"/>
    <lineage>
        <taxon>Bacteria</taxon>
        <taxon>Bacillati</taxon>
        <taxon>Actinomycetota</taxon>
        <taxon>Actinomycetes</taxon>
        <taxon>Kitasatosporales</taxon>
        <taxon>Streptomycetaceae</taxon>
        <taxon>Streptomyces</taxon>
    </lineage>
</organism>
<gene>
    <name evidence="1" type="ORF">MQP27_49840</name>
</gene>
<protein>
    <submittedName>
        <fullName evidence="1">Uncharacterized protein</fullName>
    </submittedName>
</protein>
<dbReference type="EMBL" id="JALDAY010000024">
    <property type="protein sequence ID" value="MCI3279195.1"/>
    <property type="molecule type" value="Genomic_DNA"/>
</dbReference>